<keyword evidence="4" id="KW-1185">Reference proteome</keyword>
<organism evidence="3 4">
    <name type="scientific">Aquisalimonas asiatica</name>
    <dbReference type="NCBI Taxonomy" id="406100"/>
    <lineage>
        <taxon>Bacteria</taxon>
        <taxon>Pseudomonadati</taxon>
        <taxon>Pseudomonadota</taxon>
        <taxon>Gammaproteobacteria</taxon>
        <taxon>Chromatiales</taxon>
        <taxon>Ectothiorhodospiraceae</taxon>
        <taxon>Aquisalimonas</taxon>
    </lineage>
</organism>
<dbReference type="InterPro" id="IPR001455">
    <property type="entry name" value="TusA-like"/>
</dbReference>
<evidence type="ECO:0000313" key="4">
    <source>
        <dbReference type="Proteomes" id="UP000199657"/>
    </source>
</evidence>
<name>A0A1H8TM98_9GAMM</name>
<gene>
    <name evidence="3" type="ORF">SAMN04488052_104308</name>
</gene>
<dbReference type="PANTHER" id="PTHR33279">
    <property type="entry name" value="SULFUR CARRIER PROTEIN YEDF-RELATED"/>
    <property type="match status" value="1"/>
</dbReference>
<comment type="similarity">
    <text evidence="1">Belongs to the sulfur carrier protein TusA family.</text>
</comment>
<dbReference type="Pfam" id="PF01206">
    <property type="entry name" value="TusA"/>
    <property type="match status" value="1"/>
</dbReference>
<dbReference type="SUPFAM" id="SSF64307">
    <property type="entry name" value="SirA-like"/>
    <property type="match status" value="1"/>
</dbReference>
<dbReference type="InterPro" id="IPR036868">
    <property type="entry name" value="TusA-like_sf"/>
</dbReference>
<dbReference type="PANTHER" id="PTHR33279:SF6">
    <property type="entry name" value="SULFUR CARRIER PROTEIN YEDF-RELATED"/>
    <property type="match status" value="1"/>
</dbReference>
<dbReference type="Gene3D" id="3.30.110.40">
    <property type="entry name" value="TusA-like domain"/>
    <property type="match status" value="1"/>
</dbReference>
<dbReference type="STRING" id="406100.SAMN04488052_104308"/>
<feature type="domain" description="UPF0033" evidence="2">
    <location>
        <begin position="9"/>
        <end position="33"/>
    </location>
</feature>
<sequence length="78" mass="9037">MTSHFDRELDVTGLNCPLPILRTKRELVRMDAGQVLRVMATDPHAVIDFLAFTEKTANRMVDYWDTDGIYYFLVEKAD</sequence>
<dbReference type="AlphaFoldDB" id="A0A1H8TM98"/>
<dbReference type="CDD" id="cd00291">
    <property type="entry name" value="SirA_YedF_YeeD"/>
    <property type="match status" value="1"/>
</dbReference>
<accession>A0A1H8TM98</accession>
<evidence type="ECO:0000259" key="2">
    <source>
        <dbReference type="PROSITE" id="PS01148"/>
    </source>
</evidence>
<dbReference type="RefSeq" id="WP_091643756.1">
    <property type="nucleotide sequence ID" value="NZ_FOEG01000004.1"/>
</dbReference>
<dbReference type="OrthoDB" id="9797551at2"/>
<proteinExistence type="inferred from homology"/>
<protein>
    <submittedName>
        <fullName evidence="3">tRNA 2-thiouridine synthesizing protein A</fullName>
    </submittedName>
</protein>
<dbReference type="Proteomes" id="UP000199657">
    <property type="component" value="Unassembled WGS sequence"/>
</dbReference>
<dbReference type="EMBL" id="FOEG01000004">
    <property type="protein sequence ID" value="SEO91977.1"/>
    <property type="molecule type" value="Genomic_DNA"/>
</dbReference>
<dbReference type="PROSITE" id="PS01148">
    <property type="entry name" value="UPF0033"/>
    <property type="match status" value="1"/>
</dbReference>
<reference evidence="3 4" key="1">
    <citation type="submission" date="2016-10" db="EMBL/GenBank/DDBJ databases">
        <authorList>
            <person name="de Groot N.N."/>
        </authorList>
    </citation>
    <scope>NUCLEOTIDE SEQUENCE [LARGE SCALE GENOMIC DNA]</scope>
    <source>
        <strain evidence="3 4">CGMCC 1.6291</strain>
    </source>
</reference>
<evidence type="ECO:0000256" key="1">
    <source>
        <dbReference type="ARBA" id="ARBA00008984"/>
    </source>
</evidence>
<evidence type="ECO:0000313" key="3">
    <source>
        <dbReference type="EMBL" id="SEO91977.1"/>
    </source>
</evidence>